<feature type="compositionally biased region" description="Acidic residues" evidence="1">
    <location>
        <begin position="155"/>
        <end position="166"/>
    </location>
</feature>
<gene>
    <name evidence="2" type="ORF">DERYTH_LOCUS21099</name>
</gene>
<feature type="non-terminal residue" evidence="2">
    <location>
        <position position="1"/>
    </location>
</feature>
<feature type="region of interest" description="Disordered" evidence="1">
    <location>
        <begin position="146"/>
        <end position="166"/>
    </location>
</feature>
<comment type="caution">
    <text evidence="2">The sequence shown here is derived from an EMBL/GenBank/DDBJ whole genome shotgun (WGS) entry which is preliminary data.</text>
</comment>
<dbReference type="Proteomes" id="UP000789405">
    <property type="component" value="Unassembled WGS sequence"/>
</dbReference>
<accession>A0A9N9P009</accession>
<name>A0A9N9P009_9GLOM</name>
<evidence type="ECO:0000313" key="3">
    <source>
        <dbReference type="Proteomes" id="UP000789405"/>
    </source>
</evidence>
<proteinExistence type="predicted"/>
<dbReference type="AlphaFoldDB" id="A0A9N9P009"/>
<reference evidence="2" key="1">
    <citation type="submission" date="2021-06" db="EMBL/GenBank/DDBJ databases">
        <authorList>
            <person name="Kallberg Y."/>
            <person name="Tangrot J."/>
            <person name="Rosling A."/>
        </authorList>
    </citation>
    <scope>NUCLEOTIDE SEQUENCE</scope>
    <source>
        <strain evidence="2">MA453B</strain>
    </source>
</reference>
<keyword evidence="3" id="KW-1185">Reference proteome</keyword>
<dbReference type="EMBL" id="CAJVPY010026223">
    <property type="protein sequence ID" value="CAG8789412.1"/>
    <property type="molecule type" value="Genomic_DNA"/>
</dbReference>
<organism evidence="2 3">
    <name type="scientific">Dentiscutata erythropus</name>
    <dbReference type="NCBI Taxonomy" id="1348616"/>
    <lineage>
        <taxon>Eukaryota</taxon>
        <taxon>Fungi</taxon>
        <taxon>Fungi incertae sedis</taxon>
        <taxon>Mucoromycota</taxon>
        <taxon>Glomeromycotina</taxon>
        <taxon>Glomeromycetes</taxon>
        <taxon>Diversisporales</taxon>
        <taxon>Gigasporaceae</taxon>
        <taxon>Dentiscutata</taxon>
    </lineage>
</organism>
<evidence type="ECO:0000313" key="2">
    <source>
        <dbReference type="EMBL" id="CAG8789412.1"/>
    </source>
</evidence>
<evidence type="ECO:0000256" key="1">
    <source>
        <dbReference type="SAM" id="MobiDB-lite"/>
    </source>
</evidence>
<sequence length="203" mass="22978">MLKFRFEELEKKNKIDTAKLTAENAELKDRQKGLLSIPSPIEVYSEKEKNITPSLTIPESITEPEISESSLLQDTINDDSIEILEFPIQNTSSPSDMQNEVNSITTPSILLTHISTHSVTASGNSEDMVSENDESLLETKISMHDDSLNSNLEPSDSDNENFSDNEDEYSFNKNIIFFDDEDEGYYYELSTGKTYRKSDHSIC</sequence>
<protein>
    <submittedName>
        <fullName evidence="2">7255_t:CDS:1</fullName>
    </submittedName>
</protein>